<dbReference type="EMBL" id="JBAHYK010000135">
    <property type="protein sequence ID" value="KAL0577834.1"/>
    <property type="molecule type" value="Genomic_DNA"/>
</dbReference>
<evidence type="ECO:0000313" key="1">
    <source>
        <dbReference type="EMBL" id="KAL0577834.1"/>
    </source>
</evidence>
<dbReference type="Proteomes" id="UP001465976">
    <property type="component" value="Unassembled WGS sequence"/>
</dbReference>
<gene>
    <name evidence="1" type="ORF">V5O48_004162</name>
</gene>
<name>A0ABR3FQU9_9AGAR</name>
<evidence type="ECO:0000313" key="2">
    <source>
        <dbReference type="Proteomes" id="UP001465976"/>
    </source>
</evidence>
<protein>
    <submittedName>
        <fullName evidence="1">Uncharacterized protein</fullName>
    </submittedName>
</protein>
<proteinExistence type="predicted"/>
<comment type="caution">
    <text evidence="1">The sequence shown here is derived from an EMBL/GenBank/DDBJ whole genome shotgun (WGS) entry which is preliminary data.</text>
</comment>
<accession>A0ABR3FQU9</accession>
<organism evidence="1 2">
    <name type="scientific">Marasmius crinis-equi</name>
    <dbReference type="NCBI Taxonomy" id="585013"/>
    <lineage>
        <taxon>Eukaryota</taxon>
        <taxon>Fungi</taxon>
        <taxon>Dikarya</taxon>
        <taxon>Basidiomycota</taxon>
        <taxon>Agaricomycotina</taxon>
        <taxon>Agaricomycetes</taxon>
        <taxon>Agaricomycetidae</taxon>
        <taxon>Agaricales</taxon>
        <taxon>Marasmiineae</taxon>
        <taxon>Marasmiaceae</taxon>
        <taxon>Marasmius</taxon>
    </lineage>
</organism>
<sequence>MASTRSGTRYSTAEYVRGIETALTEWGHLSQENKVFYDLYGDALAILRASPDTSRAEDSTDGWPQKQRVALLLGEATFVLERYCRKTLATESTTANDKVSKIILIKALEAGKLKKILGKAQKYLERPDSLGVLWYRLRYRKSPYGYFESEVQKALNAFQPPTNYREAAELLLGLSDSEPLPPEYLMQGKEEPKIKEYVEYIKNLNNTTIE</sequence>
<keyword evidence="2" id="KW-1185">Reference proteome</keyword>
<reference evidence="1 2" key="1">
    <citation type="submission" date="2024-02" db="EMBL/GenBank/DDBJ databases">
        <title>A draft genome for the cacao thread blight pathogen Marasmius crinis-equi.</title>
        <authorList>
            <person name="Cohen S.P."/>
            <person name="Baruah I.K."/>
            <person name="Amoako-Attah I."/>
            <person name="Bukari Y."/>
            <person name="Meinhardt L.W."/>
            <person name="Bailey B.A."/>
        </authorList>
    </citation>
    <scope>NUCLEOTIDE SEQUENCE [LARGE SCALE GENOMIC DNA]</scope>
    <source>
        <strain evidence="1 2">GH-76</strain>
    </source>
</reference>